<dbReference type="InterPro" id="IPR052638">
    <property type="entry name" value="PiggyBac_TE-derived"/>
</dbReference>
<dbReference type="PANTHER" id="PTHR47055">
    <property type="entry name" value="DDE_TNP_1_7 DOMAIN-CONTAINING PROTEIN"/>
    <property type="match status" value="1"/>
</dbReference>
<accession>A0ABM3K8G1</accession>
<sequence length="600" mass="68550">MNSRRGLNVHEIISALEDDHNILSADIFITPPENNDFSDEDSGSEEAGEIGNLTRRQLLAEAEVRCQLPSADGVLETVDGIPFINQDEQEQQPSASQSNEPPAKKSKTIVTRKWRQKDIAANPERESMQPDFVLDKDNPLDFFEMFFDEEVFELLRSSTEQNAIAKGHVNFRVTVEEIKNFIGILLLSGYNSASRYRLYWDQSIDTHHPGVASCMTRNRFEELLRFFHACDNNRLPSDDKFAKVRPLWNLMNERWLKFYPGDKHLSIDESMVPYFGKHGAKQHIHGKPIRFGYKIWSLCTRLGYLIYGEPYQGAKTGNTNPNLGVGGSVVTNLISKLPSDNHYSFYIDNFFTSLRLLDEVSQMGHVITGTLRANRTEGAPLKDIKEMKKTSRGSHHQITDLSSNMTLVRYNDNNIVTIASTESGVHPIGKVKRWCGNKRVDVDQPHCYLLYNKYMGGVDRLDQNVGKYRISIRLKRWYWQMIMFPINACANNAFQLYRVSPAGQAKDAHDFLSFTRYIVQTYLILGKPSTSIAKRIGGKTPLTTKSKLPDSVRLDGKEHYIIRNETQIRCRECHKNTKFKCSKCGVGLHQHCSQAFHTIK</sequence>
<dbReference type="Pfam" id="PF13843">
    <property type="entry name" value="DDE_Tnp_1_7"/>
    <property type="match status" value="1"/>
</dbReference>
<dbReference type="PANTHER" id="PTHR47055:SF3">
    <property type="entry name" value="PHORBOL-ESTER_DAG-TYPE DOMAIN-CONTAINING PROTEIN"/>
    <property type="match status" value="1"/>
</dbReference>
<dbReference type="InterPro" id="IPR029526">
    <property type="entry name" value="PGBD"/>
</dbReference>
<dbReference type="GeneID" id="125780139"/>
<gene>
    <name evidence="7" type="primary">LOC125780139</name>
    <name evidence="4" type="synonym">LOC125776861</name>
    <name evidence="5" type="synonym">LOC125777333</name>
    <name evidence="6" type="synonym">LOC125777886</name>
</gene>
<dbReference type="RefSeq" id="XP_049317744.1">
    <property type="nucleotide sequence ID" value="XM_049461787.1"/>
</dbReference>
<evidence type="ECO:0000313" key="7">
    <source>
        <dbReference type="RefSeq" id="XP_049317744.1"/>
    </source>
</evidence>
<evidence type="ECO:0000256" key="1">
    <source>
        <dbReference type="SAM" id="MobiDB-lite"/>
    </source>
</evidence>
<keyword evidence="3" id="KW-1185">Reference proteome</keyword>
<feature type="compositionally biased region" description="Polar residues" evidence="1">
    <location>
        <begin position="91"/>
        <end position="100"/>
    </location>
</feature>
<dbReference type="Proteomes" id="UP001652620">
    <property type="component" value="Chromosome 2"/>
</dbReference>
<dbReference type="RefSeq" id="XP_049307890.1">
    <property type="nucleotide sequence ID" value="XM_049451933.1"/>
</dbReference>
<dbReference type="RefSeq" id="XP_049309971.1">
    <property type="nucleotide sequence ID" value="XM_049454014.1"/>
</dbReference>
<reference evidence="3 4" key="1">
    <citation type="submission" date="2025-05" db="UniProtKB">
        <authorList>
            <consortium name="RefSeq"/>
        </authorList>
    </citation>
    <scope>IDENTIFICATION</scope>
    <source>
        <tissue evidence="4 5">Adult</tissue>
    </source>
</reference>
<evidence type="ECO:0000313" key="3">
    <source>
        <dbReference type="Proteomes" id="UP001652620"/>
    </source>
</evidence>
<feature type="domain" description="PiggyBac transposable element-derived protein" evidence="2">
    <location>
        <begin position="138"/>
        <end position="494"/>
    </location>
</feature>
<dbReference type="RefSeq" id="XP_049306503.1">
    <property type="nucleotide sequence ID" value="XM_049450546.1"/>
</dbReference>
<proteinExistence type="predicted"/>
<feature type="region of interest" description="Disordered" evidence="1">
    <location>
        <begin position="88"/>
        <end position="108"/>
    </location>
</feature>
<evidence type="ECO:0000313" key="4">
    <source>
        <dbReference type="RefSeq" id="XP_049306503.1"/>
    </source>
</evidence>
<organism evidence="3 7">
    <name type="scientific">Bactrocera dorsalis</name>
    <name type="common">Oriental fruit fly</name>
    <name type="synonym">Dacus dorsalis</name>
    <dbReference type="NCBI Taxonomy" id="27457"/>
    <lineage>
        <taxon>Eukaryota</taxon>
        <taxon>Metazoa</taxon>
        <taxon>Ecdysozoa</taxon>
        <taxon>Arthropoda</taxon>
        <taxon>Hexapoda</taxon>
        <taxon>Insecta</taxon>
        <taxon>Pterygota</taxon>
        <taxon>Neoptera</taxon>
        <taxon>Endopterygota</taxon>
        <taxon>Diptera</taxon>
        <taxon>Brachycera</taxon>
        <taxon>Muscomorpha</taxon>
        <taxon>Tephritoidea</taxon>
        <taxon>Tephritidae</taxon>
        <taxon>Bactrocera</taxon>
        <taxon>Bactrocera</taxon>
    </lineage>
</organism>
<dbReference type="Proteomes" id="UP001652620">
    <property type="component" value="Chromosome 3"/>
</dbReference>
<evidence type="ECO:0000313" key="6">
    <source>
        <dbReference type="RefSeq" id="XP_049309971.1"/>
    </source>
</evidence>
<name>A0ABM3K8G1_BACDO</name>
<protein>
    <submittedName>
        <fullName evidence="4 5">PiggyBac transposable element-derived protein 3-like</fullName>
    </submittedName>
</protein>
<evidence type="ECO:0000259" key="2">
    <source>
        <dbReference type="Pfam" id="PF13843"/>
    </source>
</evidence>
<evidence type="ECO:0000313" key="5">
    <source>
        <dbReference type="RefSeq" id="XP_049307890.1"/>
    </source>
</evidence>